<reference evidence="2 3" key="1">
    <citation type="submission" date="2013-01" db="EMBL/GenBank/DDBJ databases">
        <title>The Genome Sequence of Clostridium bolteae 90B8.</title>
        <authorList>
            <consortium name="The Broad Institute Genome Sequencing Platform"/>
            <person name="Earl A."/>
            <person name="Ward D."/>
            <person name="Feldgarden M."/>
            <person name="Gevers D."/>
            <person name="Courvalin P."/>
            <person name="Lambert T."/>
            <person name="Walker B."/>
            <person name="Young S.K."/>
            <person name="Zeng Q."/>
            <person name="Gargeya S."/>
            <person name="Fitzgerald M."/>
            <person name="Haas B."/>
            <person name="Abouelleil A."/>
            <person name="Alvarado L."/>
            <person name="Arachchi H.M."/>
            <person name="Berlin A.M."/>
            <person name="Chapman S.B."/>
            <person name="Dewar J."/>
            <person name="Goldberg J."/>
            <person name="Griggs A."/>
            <person name="Gujja S."/>
            <person name="Hansen M."/>
            <person name="Howarth C."/>
            <person name="Imamovic A."/>
            <person name="Larimer J."/>
            <person name="McCowan C."/>
            <person name="Murphy C."/>
            <person name="Neiman D."/>
            <person name="Pearson M."/>
            <person name="Priest M."/>
            <person name="Roberts A."/>
            <person name="Saif S."/>
            <person name="Shea T."/>
            <person name="Sisk P."/>
            <person name="Sykes S."/>
            <person name="Wortman J."/>
            <person name="Nusbaum C."/>
            <person name="Birren B."/>
        </authorList>
    </citation>
    <scope>NUCLEOTIDE SEQUENCE [LARGE SCALE GENOMIC DNA]</scope>
    <source>
        <strain evidence="2 3">90B8</strain>
    </source>
</reference>
<evidence type="ECO:0000256" key="1">
    <source>
        <dbReference type="SAM" id="Coils"/>
    </source>
</evidence>
<evidence type="ECO:0000313" key="2">
    <source>
        <dbReference type="EMBL" id="ENZ38097.1"/>
    </source>
</evidence>
<keyword evidence="1" id="KW-0175">Coiled coil</keyword>
<protein>
    <submittedName>
        <fullName evidence="2">Uncharacterized protein</fullName>
    </submittedName>
</protein>
<gene>
    <name evidence="2" type="ORF">HMPREF1097_02679</name>
</gene>
<sequence length="96" mass="11389">MTETEKLILEKLDELGQGLKEVNERTTRIEERTTRIELTVENEISKKIDIIGEGHDFLKQRLDEALQMEKKRESMELELINLRMEIKKIKEHLDIA</sequence>
<feature type="coiled-coil region" evidence="1">
    <location>
        <begin position="58"/>
        <end position="92"/>
    </location>
</feature>
<proteinExistence type="predicted"/>
<name>R0B1E2_9FIRM</name>
<organism evidence="2 3">
    <name type="scientific">Enterocloster bolteae 90B8</name>
    <dbReference type="NCBI Taxonomy" id="997897"/>
    <lineage>
        <taxon>Bacteria</taxon>
        <taxon>Bacillati</taxon>
        <taxon>Bacillota</taxon>
        <taxon>Clostridia</taxon>
        <taxon>Lachnospirales</taxon>
        <taxon>Lachnospiraceae</taxon>
        <taxon>Enterocloster</taxon>
    </lineage>
</organism>
<dbReference type="EMBL" id="AGYG01000019">
    <property type="protein sequence ID" value="ENZ38097.1"/>
    <property type="molecule type" value="Genomic_DNA"/>
</dbReference>
<comment type="caution">
    <text evidence="2">The sequence shown here is derived from an EMBL/GenBank/DDBJ whole genome shotgun (WGS) entry which is preliminary data.</text>
</comment>
<evidence type="ECO:0000313" key="3">
    <source>
        <dbReference type="Proteomes" id="UP000013041"/>
    </source>
</evidence>
<dbReference type="Proteomes" id="UP000013041">
    <property type="component" value="Unassembled WGS sequence"/>
</dbReference>
<accession>R0B1E2</accession>
<dbReference type="AlphaFoldDB" id="R0B1E2"/>
<dbReference type="HOGENOM" id="CLU_152426_1_0_9"/>
<dbReference type="RefSeq" id="WP_002572389.1">
    <property type="nucleotide sequence ID" value="NZ_KB851154.1"/>
</dbReference>
<dbReference type="PATRIC" id="fig|997897.5.peg.2842"/>